<dbReference type="AlphaFoldDB" id="A0A1G5RPZ9"/>
<organism evidence="1 2">
    <name type="scientific">Acidaminobacter hydrogenoformans DSM 2784</name>
    <dbReference type="NCBI Taxonomy" id="1120920"/>
    <lineage>
        <taxon>Bacteria</taxon>
        <taxon>Bacillati</taxon>
        <taxon>Bacillota</taxon>
        <taxon>Clostridia</taxon>
        <taxon>Peptostreptococcales</taxon>
        <taxon>Acidaminobacteraceae</taxon>
        <taxon>Acidaminobacter</taxon>
    </lineage>
</organism>
<dbReference type="SUPFAM" id="SSF55909">
    <property type="entry name" value="Pentein"/>
    <property type="match status" value="1"/>
</dbReference>
<dbReference type="Pfam" id="PF19420">
    <property type="entry name" value="DDAH_eukar"/>
    <property type="match status" value="1"/>
</dbReference>
<dbReference type="OrthoDB" id="9807502at2"/>
<name>A0A1G5RPZ9_9FIRM</name>
<reference evidence="1 2" key="1">
    <citation type="submission" date="2016-10" db="EMBL/GenBank/DDBJ databases">
        <authorList>
            <person name="de Groot N.N."/>
        </authorList>
    </citation>
    <scope>NUCLEOTIDE SEQUENCE [LARGE SCALE GENOMIC DNA]</scope>
    <source>
        <strain evidence="1 2">DSM 2784</strain>
    </source>
</reference>
<dbReference type="RefSeq" id="WP_092588871.1">
    <property type="nucleotide sequence ID" value="NZ_FMWL01000001.1"/>
</dbReference>
<accession>A0A1G5RPZ9</accession>
<dbReference type="PANTHER" id="PTHR47271:SF2">
    <property type="entry name" value="ARGININE DEIMINASE"/>
    <property type="match status" value="1"/>
</dbReference>
<keyword evidence="2" id="KW-1185">Reference proteome</keyword>
<dbReference type="Proteomes" id="UP000199208">
    <property type="component" value="Unassembled WGS sequence"/>
</dbReference>
<dbReference type="STRING" id="1120920.SAMN03080599_00036"/>
<proteinExistence type="predicted"/>
<dbReference type="PANTHER" id="PTHR47271">
    <property type="entry name" value="ARGININE DEIMINASE"/>
    <property type="match status" value="1"/>
</dbReference>
<keyword evidence="1" id="KW-0378">Hydrolase</keyword>
<dbReference type="GO" id="GO:0019546">
    <property type="term" value="P:L-arginine deiminase pathway"/>
    <property type="evidence" value="ECO:0007669"/>
    <property type="project" value="TreeGrafter"/>
</dbReference>
<evidence type="ECO:0000313" key="2">
    <source>
        <dbReference type="Proteomes" id="UP000199208"/>
    </source>
</evidence>
<dbReference type="GO" id="GO:0016990">
    <property type="term" value="F:arginine deiminase activity"/>
    <property type="evidence" value="ECO:0007669"/>
    <property type="project" value="TreeGrafter"/>
</dbReference>
<gene>
    <name evidence="1" type="ORF">SAMN03080599_00036</name>
</gene>
<dbReference type="Gene3D" id="3.75.10.10">
    <property type="entry name" value="L-arginine/glycine Amidinotransferase, Chain A"/>
    <property type="match status" value="1"/>
</dbReference>
<evidence type="ECO:0000313" key="1">
    <source>
        <dbReference type="EMBL" id="SCZ76036.1"/>
    </source>
</evidence>
<sequence>MSDAIIDLDQLIKDGKALPDIQAIRGERWFALDTSIEEDMVPYWGGDFGCSSEYNRLRAVLLHRPGNELNSFDFDKVRFREPVDPKKFQEQHDLLAEYYRAQGVAVHYTEKVREDRPNAVFCRDKLFMTPEGAVVCRLAMAERRGEERYISEALGRIGVPIVKTISGRGIFEGANAMWVDRETCILSLSVRANREGYDQMEHELRRQGVKEIIPMQIPYGHAHIDGLLNLASPEVAVLHASQVPYVVVDALKKKGYKIIETPSQTEAKYGYSVNFVAIEPGHVVTSVGSPRTVELMEKAGVKVDVLDLSELNKGKGSCHCMTAFLKRDAQ</sequence>
<protein>
    <submittedName>
        <fullName evidence="1">N-Dimethylarginine dimethylaminohydrolase</fullName>
    </submittedName>
</protein>
<dbReference type="EMBL" id="FMWL01000001">
    <property type="protein sequence ID" value="SCZ76036.1"/>
    <property type="molecule type" value="Genomic_DNA"/>
</dbReference>